<keyword evidence="3" id="KW-1185">Reference proteome</keyword>
<dbReference type="AlphaFoldDB" id="R0K3N7"/>
<name>R0K3N7_ANAPL</name>
<reference evidence="3" key="1">
    <citation type="journal article" date="2013" name="Nat. Genet.">
        <title>The duck genome and transcriptome provide insight into an avian influenza virus reservoir species.</title>
        <authorList>
            <person name="Huang Y."/>
            <person name="Li Y."/>
            <person name="Burt D.W."/>
            <person name="Chen H."/>
            <person name="Zhang Y."/>
            <person name="Qian W."/>
            <person name="Kim H."/>
            <person name="Gan S."/>
            <person name="Zhao Y."/>
            <person name="Li J."/>
            <person name="Yi K."/>
            <person name="Feng H."/>
            <person name="Zhu P."/>
            <person name="Li B."/>
            <person name="Liu Q."/>
            <person name="Fairley S."/>
            <person name="Magor K.E."/>
            <person name="Du Z."/>
            <person name="Hu X."/>
            <person name="Goodman L."/>
            <person name="Tafer H."/>
            <person name="Vignal A."/>
            <person name="Lee T."/>
            <person name="Kim K.W."/>
            <person name="Sheng Z."/>
            <person name="An Y."/>
            <person name="Searle S."/>
            <person name="Herrero J."/>
            <person name="Groenen M.A."/>
            <person name="Crooijmans R.P."/>
            <person name="Faraut T."/>
            <person name="Cai Q."/>
            <person name="Webster R.G."/>
            <person name="Aldridge J.R."/>
            <person name="Warren W.C."/>
            <person name="Bartschat S."/>
            <person name="Kehr S."/>
            <person name="Marz M."/>
            <person name="Stadler P.F."/>
            <person name="Smith J."/>
            <person name="Kraus R.H."/>
            <person name="Zhao Y."/>
            <person name="Ren L."/>
            <person name="Fei J."/>
            <person name="Morisson M."/>
            <person name="Kaiser P."/>
            <person name="Griffin D.K."/>
            <person name="Rao M."/>
            <person name="Pitel F."/>
            <person name="Wang J."/>
            <person name="Li N."/>
        </authorList>
    </citation>
    <scope>NUCLEOTIDE SEQUENCE [LARGE SCALE GENOMIC DNA]</scope>
</reference>
<gene>
    <name evidence="2" type="ORF">Anapl_04983</name>
</gene>
<proteinExistence type="predicted"/>
<protein>
    <submittedName>
        <fullName evidence="2">Uncharacterized protein</fullName>
    </submittedName>
</protein>
<feature type="compositionally biased region" description="Polar residues" evidence="1">
    <location>
        <begin position="240"/>
        <end position="252"/>
    </location>
</feature>
<evidence type="ECO:0000313" key="3">
    <source>
        <dbReference type="Proteomes" id="UP000296049"/>
    </source>
</evidence>
<feature type="region of interest" description="Disordered" evidence="1">
    <location>
        <begin position="224"/>
        <end position="252"/>
    </location>
</feature>
<dbReference type="EMBL" id="KB742764">
    <property type="protein sequence ID" value="EOB04681.1"/>
    <property type="molecule type" value="Genomic_DNA"/>
</dbReference>
<organism evidence="2 3">
    <name type="scientific">Anas platyrhynchos</name>
    <name type="common">Mallard</name>
    <name type="synonym">Anas boschas</name>
    <dbReference type="NCBI Taxonomy" id="8839"/>
    <lineage>
        <taxon>Eukaryota</taxon>
        <taxon>Metazoa</taxon>
        <taxon>Chordata</taxon>
        <taxon>Craniata</taxon>
        <taxon>Vertebrata</taxon>
        <taxon>Euteleostomi</taxon>
        <taxon>Archelosauria</taxon>
        <taxon>Archosauria</taxon>
        <taxon>Dinosauria</taxon>
        <taxon>Saurischia</taxon>
        <taxon>Theropoda</taxon>
        <taxon>Coelurosauria</taxon>
        <taxon>Aves</taxon>
        <taxon>Neognathae</taxon>
        <taxon>Galloanserae</taxon>
        <taxon>Anseriformes</taxon>
        <taxon>Anatidae</taxon>
        <taxon>Anatinae</taxon>
        <taxon>Anas</taxon>
    </lineage>
</organism>
<sequence>MSVKAEDTAPSSPASCHRLFVRLLDLYLKGSSLPQLASLGGGKHSALLHLNQLVIELFFSDACPDAEGRRLSTAALPGKHHKEKCNRVVRVSGFCVLQWKDQLAAVGKKAANLPENRKIFSRCQQGCLWPMSDNTGPKAWHKLPHGTRTSPPDAPSRARSPVCWCSHLSPVQTHLEHIMFVMPRQVLPAEVLRNHTVINSSLTCPPPIAKCSVSPRRGRVLCRQPLVPSPPLERRRDNSGDVTNGSEKPSAT</sequence>
<accession>R0K3N7</accession>
<dbReference type="Proteomes" id="UP000296049">
    <property type="component" value="Unassembled WGS sequence"/>
</dbReference>
<evidence type="ECO:0000313" key="2">
    <source>
        <dbReference type="EMBL" id="EOB04681.1"/>
    </source>
</evidence>
<evidence type="ECO:0000256" key="1">
    <source>
        <dbReference type="SAM" id="MobiDB-lite"/>
    </source>
</evidence>